<dbReference type="Proteomes" id="UP000607653">
    <property type="component" value="Unassembled WGS sequence"/>
</dbReference>
<protein>
    <submittedName>
        <fullName evidence="1">Uncharacterized protein</fullName>
    </submittedName>
</protein>
<evidence type="ECO:0000313" key="1">
    <source>
        <dbReference type="EMBL" id="DAD22143.1"/>
    </source>
</evidence>
<reference evidence="1 2" key="1">
    <citation type="journal article" date="2020" name="Mol. Biol. Evol.">
        <title>Distinct Expression and Methylation Patterns for Genes with Different Fates following a Single Whole-Genome Duplication in Flowering Plants.</title>
        <authorList>
            <person name="Shi T."/>
            <person name="Rahmani R.S."/>
            <person name="Gugger P.F."/>
            <person name="Wang M."/>
            <person name="Li H."/>
            <person name="Zhang Y."/>
            <person name="Li Z."/>
            <person name="Wang Q."/>
            <person name="Van de Peer Y."/>
            <person name="Marchal K."/>
            <person name="Chen J."/>
        </authorList>
    </citation>
    <scope>NUCLEOTIDE SEQUENCE [LARGE SCALE GENOMIC DNA]</scope>
    <source>
        <tissue evidence="1">Leaf</tissue>
    </source>
</reference>
<keyword evidence="2" id="KW-1185">Reference proteome</keyword>
<dbReference type="EMBL" id="DUZY01000001">
    <property type="protein sequence ID" value="DAD22143.1"/>
    <property type="molecule type" value="Genomic_DNA"/>
</dbReference>
<proteinExistence type="predicted"/>
<dbReference type="AlphaFoldDB" id="A0A822XR47"/>
<gene>
    <name evidence="1" type="ORF">HUJ06_023606</name>
</gene>
<accession>A0A822XR47</accession>
<organism evidence="1 2">
    <name type="scientific">Nelumbo nucifera</name>
    <name type="common">Sacred lotus</name>
    <dbReference type="NCBI Taxonomy" id="4432"/>
    <lineage>
        <taxon>Eukaryota</taxon>
        <taxon>Viridiplantae</taxon>
        <taxon>Streptophyta</taxon>
        <taxon>Embryophyta</taxon>
        <taxon>Tracheophyta</taxon>
        <taxon>Spermatophyta</taxon>
        <taxon>Magnoliopsida</taxon>
        <taxon>Proteales</taxon>
        <taxon>Nelumbonaceae</taxon>
        <taxon>Nelumbo</taxon>
    </lineage>
</organism>
<sequence length="247" mass="27133">MTKNLGKQIGEVIEDVVNALLVGLFSRPQVADLLETQKFSIGADVKGFGPWLRADNGKPDEKFLGTEEIAANFREAWIQSGDEKIQQTQATGKEVESASRNVLENNEIVEGNEIITASGEQSSVRRRLFVEDGGFPATLVRSSLPLGANFEVVFSLVKSLSRNPSICDSISQVWKVESRPSQQIFSGGDRKGSSLITLVEFAAGNILVGQDGQTQINREILEAGKKQKELMGQEQITKEVEVRKFSY</sequence>
<name>A0A822XR47_NELNU</name>
<evidence type="ECO:0000313" key="2">
    <source>
        <dbReference type="Proteomes" id="UP000607653"/>
    </source>
</evidence>
<comment type="caution">
    <text evidence="1">The sequence shown here is derived from an EMBL/GenBank/DDBJ whole genome shotgun (WGS) entry which is preliminary data.</text>
</comment>